<protein>
    <submittedName>
        <fullName evidence="1">Uncharacterized protein</fullName>
    </submittedName>
</protein>
<dbReference type="GeneID" id="300553290"/>
<comment type="caution">
    <text evidence="1">The sequence shown here is derived from an EMBL/GenBank/DDBJ whole genome shotgun (WGS) entry which is preliminary data.</text>
</comment>
<proteinExistence type="predicted"/>
<dbReference type="RefSeq" id="WP_035115711.1">
    <property type="nucleotide sequence ID" value="NZ_CP047046.1"/>
</dbReference>
<dbReference type="AlphaFoldDB" id="A0A0A2DG40"/>
<reference evidence="1 2" key="1">
    <citation type="submission" date="2014-10" db="EMBL/GenBank/DDBJ databases">
        <title>Whole Genome sequence of Corynebacterium auriscanis strain CIP 106629.</title>
        <authorList>
            <person name="Hassan S.S."/>
            <person name="Jamal S.B."/>
            <person name="Tiwari S."/>
            <person name="Oliveira L.D.C."/>
            <person name="Souza F."/>
            <person name="Mariano D.C."/>
            <person name="Almeida S."/>
            <person name="Dorella F."/>
            <person name="Pereira F."/>
            <person name="Carvalho A."/>
            <person name="Leal C.A."/>
            <person name="Soares S.D.C."/>
            <person name="Figueiredo H.C."/>
            <person name="Silva A."/>
            <person name="Azevedo V.A."/>
        </authorList>
    </citation>
    <scope>NUCLEOTIDE SEQUENCE [LARGE SCALE GENOMIC DNA]</scope>
    <source>
        <strain evidence="1 2">CIP 106629</strain>
    </source>
</reference>
<accession>A0A0A2DG40</accession>
<dbReference type="Proteomes" id="UP000030145">
    <property type="component" value="Unassembled WGS sequence"/>
</dbReference>
<organism evidence="1 2">
    <name type="scientific">Corynebacterium auriscanis</name>
    <dbReference type="NCBI Taxonomy" id="99807"/>
    <lineage>
        <taxon>Bacteria</taxon>
        <taxon>Bacillati</taxon>
        <taxon>Actinomycetota</taxon>
        <taxon>Actinomycetes</taxon>
        <taxon>Mycobacteriales</taxon>
        <taxon>Corynebacteriaceae</taxon>
        <taxon>Corynebacterium</taxon>
    </lineage>
</organism>
<gene>
    <name evidence="1" type="ORF">MA47_09620</name>
</gene>
<evidence type="ECO:0000313" key="2">
    <source>
        <dbReference type="Proteomes" id="UP000030145"/>
    </source>
</evidence>
<evidence type="ECO:0000313" key="1">
    <source>
        <dbReference type="EMBL" id="KGM18140.1"/>
    </source>
</evidence>
<name>A0A0A2DG40_9CORY</name>
<keyword evidence="2" id="KW-1185">Reference proteome</keyword>
<dbReference type="EMBL" id="JRVJ01000021">
    <property type="protein sequence ID" value="KGM18140.1"/>
    <property type="molecule type" value="Genomic_DNA"/>
</dbReference>
<sequence length="353" mass="36907">MPIISNGGKIKQVSSGTTPISKIFYGRDLVWQRLSKAQVDVLRGYAAYKGGQSWDRGQSSTVGELGKTWTVMGPVGAGESFTVGGVTVTNAAGVVSVQVVSNRATMSYSAPGTHTGTPLVSVSATTDWYGYRTRLYVNGVSQETASNGGAFKGEESTVGGNVRVNCRWVAQITGSAVGNPTSDSDASEITYAIQWGAVLAEYVTRTHTAARTKIDLPALEGYRWAVAYRGYGGNASNTSKTGGAAGPTGVRLYAPRESLTVNWLTVFSTDDRLIGDYTVGFGSNGAATTWLGENSPPIDLPWGDTLPGKTASTSAGKYTGHGAGGSYFTPDSEGKLPTGSGGGWAEIRCYLWA</sequence>